<evidence type="ECO:0000313" key="1">
    <source>
        <dbReference type="EMBL" id="KAG8010908.1"/>
    </source>
</evidence>
<evidence type="ECO:0000313" key="2">
    <source>
        <dbReference type="Proteomes" id="UP000805704"/>
    </source>
</evidence>
<dbReference type="Proteomes" id="UP000805704">
    <property type="component" value="Chromosome 15"/>
</dbReference>
<proteinExistence type="predicted"/>
<gene>
    <name evidence="1" type="primary">CGNL1.3</name>
    <name evidence="1" type="ORF">GBF38_010209</name>
</gene>
<protein>
    <submittedName>
        <fullName evidence="1">Cingulin-like protein 1</fullName>
    </submittedName>
</protein>
<dbReference type="EMBL" id="CM024803">
    <property type="protein sequence ID" value="KAG8010908.1"/>
    <property type="molecule type" value="Genomic_DNA"/>
</dbReference>
<keyword evidence="2" id="KW-1185">Reference proteome</keyword>
<comment type="caution">
    <text evidence="1">The sequence shown here is derived from an EMBL/GenBank/DDBJ whole genome shotgun (WGS) entry which is preliminary data.</text>
</comment>
<name>A0ACB7FA59_NIBAL</name>
<accession>A0ACB7FA59</accession>
<feature type="non-terminal residue" evidence="1">
    <location>
        <position position="1"/>
    </location>
</feature>
<organism evidence="1 2">
    <name type="scientific">Nibea albiflora</name>
    <name type="common">Yellow drum</name>
    <name type="synonym">Corvina albiflora</name>
    <dbReference type="NCBI Taxonomy" id="240163"/>
    <lineage>
        <taxon>Eukaryota</taxon>
        <taxon>Metazoa</taxon>
        <taxon>Chordata</taxon>
        <taxon>Craniata</taxon>
        <taxon>Vertebrata</taxon>
        <taxon>Euteleostomi</taxon>
        <taxon>Actinopterygii</taxon>
        <taxon>Neopterygii</taxon>
        <taxon>Teleostei</taxon>
        <taxon>Neoteleostei</taxon>
        <taxon>Acanthomorphata</taxon>
        <taxon>Eupercaria</taxon>
        <taxon>Sciaenidae</taxon>
        <taxon>Nibea</taxon>
    </lineage>
</organism>
<reference evidence="1" key="1">
    <citation type="submission" date="2020-04" db="EMBL/GenBank/DDBJ databases">
        <title>A chromosome-scale assembly and high-density genetic map of the yellow drum (Nibea albiflora) genome.</title>
        <authorList>
            <person name="Xu D."/>
            <person name="Zhang W."/>
            <person name="Chen R."/>
            <person name="Tan P."/>
            <person name="Wang L."/>
            <person name="Song H."/>
            <person name="Tian L."/>
            <person name="Zhu Q."/>
            <person name="Wang B."/>
        </authorList>
    </citation>
    <scope>NUCLEOTIDE SEQUENCE</scope>
    <source>
        <strain evidence="1">ZJHYS-2018</strain>
    </source>
</reference>
<sequence>SLSLKPPQFQRAKEEFTASLGKLRQLIEAKVHILQSPIAEEQQGLVCEDNAGRGGLWRFALVSEELTFHLQQLQRQTEQELCNIQTHLSQVEGRRQLLTTELWDLQEKKKQTEQEAKRNSGLQASIFQLCACRELQASITERSLQSERLVFQEEALSALHNLLTQDLQRYKEETQRLTCFRQKILRAPLLEQQKSKSQLPVEALETPKSKSSPSTPGSVSQENSVAPDITESRDTKTSPITARIDCPVGGSAEKTDSKPMSQTQITESGRDSVADSGMGSESEFDTNKQPDSSEEEPSTPRALTTTQNPKYQLFLNNEMRTNGVSGRDADGPGGGGLVGENGPRLARWETTRLGMNHYRGSLESLTSRDWDNMSDRMGVVDSPPRVFNSPYTTTTTSMEYNPMYRMSEFKVQGGLSPATSEMNLYSRSTSPVCMPTPTLPSPRPRFSAYDTLVKRRTELNNPPQVVSTHYSMRSATLGGPNKKDYIEELTKQLDTCRKRNQFLEAESVEMEKERNQIRFEMRGLLVNNEDLLRTNTQLTNELKRMREQMIEMNREHQSMAEKCREMEMEVKEARDVMVEANTQEYAFNFLEQSLKNRIQDAEENLEKQTQHVQTLSEKLWRTERELEELEVDKDTRDKKTSELQSTIHRLETELGDALQASTQAAAELSLQQKLRDDSHQRVDELEESLLEKEQELQRLQALVSRLQGEVSGKLNDKEKTLEEEIQLRERIQLQCKQAERMVDDLHMELHTTKQAKEDLMKQVKQAQEKMIDLESDLEELHDSEQRWAAKHKRAIEQTEQIQLKLLQEKDLNDLLETEKATMERQLRELRLEVEELQSNSVQEDVISKAESKVKELENTLRSEERSVMTQRIRSLKRQLNEAEEEASRREAQYRHTQRELAEERETSGRLQRQLLDQHLQTKRKETLTIRQTLDNLRLDLSVDDEDDDQLPPPQQQQETNTVTKV</sequence>